<dbReference type="OrthoDB" id="408954at2759"/>
<comment type="subcellular location">
    <subcellularLocation>
        <location evidence="1">Membrane</location>
    </subcellularLocation>
</comment>
<dbReference type="GO" id="GO:0005506">
    <property type="term" value="F:iron ion binding"/>
    <property type="evidence" value="ECO:0007669"/>
    <property type="project" value="InterPro"/>
</dbReference>
<accession>S3CR35</accession>
<dbReference type="eggNOG" id="KOG0873">
    <property type="taxonomic scope" value="Eukaryota"/>
</dbReference>
<evidence type="ECO:0000256" key="2">
    <source>
        <dbReference type="ARBA" id="ARBA00022692"/>
    </source>
</evidence>
<organism evidence="7 8">
    <name type="scientific">Ophiostoma piceae (strain UAMH 11346)</name>
    <name type="common">Sap stain fungus</name>
    <dbReference type="NCBI Taxonomy" id="1262450"/>
    <lineage>
        <taxon>Eukaryota</taxon>
        <taxon>Fungi</taxon>
        <taxon>Dikarya</taxon>
        <taxon>Ascomycota</taxon>
        <taxon>Pezizomycotina</taxon>
        <taxon>Sordariomycetes</taxon>
        <taxon>Sordariomycetidae</taxon>
        <taxon>Ophiostomatales</taxon>
        <taxon>Ophiostomataceae</taxon>
        <taxon>Ophiostoma</taxon>
    </lineage>
</organism>
<dbReference type="InterPro" id="IPR006694">
    <property type="entry name" value="Fatty_acid_hydroxylase"/>
</dbReference>
<sequence>MDMLLSLPILSYLLGPGASSWSTSINLVFFYITWTTLVLSYSPTYIQIVGVAVIRLVFNLLPSLLFLLLDTAVPSLAVNIKLGSESGLPPRDRVLGKLLLLALFNIAAEGLLQAGVSLLFTTALPLLSLSTPALFKTTTPPLPWLIFKQLGLLSLAREVSVYYSHRLLHSGRLPYFGRCHTSSYAHTRSAPPFSLLLFADHPLSVLCLRLLPLYLPALLVRPHLLVFFLFTALVTVEETLAMSGYTSVPGILLRGIARRTAAHYSQGAGANTNYGAWGVLDWLHATTQTSRRKEDSFLQDAVDEVNHQQKKRRTRRT</sequence>
<keyword evidence="4 5" id="KW-0472">Membrane</keyword>
<keyword evidence="3 5" id="KW-1133">Transmembrane helix</keyword>
<reference evidence="7 8" key="1">
    <citation type="journal article" date="2013" name="BMC Genomics">
        <title>The genome and transcriptome of the pine saprophyte Ophiostoma piceae, and a comparison with the bark beetle-associated pine pathogen Grosmannia clavigera.</title>
        <authorList>
            <person name="Haridas S."/>
            <person name="Wang Y."/>
            <person name="Lim L."/>
            <person name="Massoumi Alamouti S."/>
            <person name="Jackman S."/>
            <person name="Docking R."/>
            <person name="Robertson G."/>
            <person name="Birol I."/>
            <person name="Bohlmann J."/>
            <person name="Breuil C."/>
        </authorList>
    </citation>
    <scope>NUCLEOTIDE SEQUENCE [LARGE SCALE GENOMIC DNA]</scope>
    <source>
        <strain evidence="7 8">UAMH 11346</strain>
    </source>
</reference>
<dbReference type="Pfam" id="PF04116">
    <property type="entry name" value="FA_hydroxylase"/>
    <property type="match status" value="1"/>
</dbReference>
<gene>
    <name evidence="7" type="ORF">F503_06839</name>
</gene>
<keyword evidence="8" id="KW-1185">Reference proteome</keyword>
<feature type="transmembrane region" description="Helical" evidence="5">
    <location>
        <begin position="44"/>
        <end position="69"/>
    </location>
</feature>
<dbReference type="VEuPathDB" id="FungiDB:F503_06839"/>
<evidence type="ECO:0000256" key="3">
    <source>
        <dbReference type="ARBA" id="ARBA00022989"/>
    </source>
</evidence>
<dbReference type="GO" id="GO:0008610">
    <property type="term" value="P:lipid biosynthetic process"/>
    <property type="evidence" value="ECO:0007669"/>
    <property type="project" value="InterPro"/>
</dbReference>
<evidence type="ECO:0000259" key="6">
    <source>
        <dbReference type="Pfam" id="PF04116"/>
    </source>
</evidence>
<dbReference type="AlphaFoldDB" id="S3CR35"/>
<evidence type="ECO:0000256" key="1">
    <source>
        <dbReference type="ARBA" id="ARBA00004370"/>
    </source>
</evidence>
<name>S3CR35_OPHP1</name>
<feature type="transmembrane region" description="Helical" evidence="5">
    <location>
        <begin position="98"/>
        <end position="120"/>
    </location>
</feature>
<evidence type="ECO:0000313" key="8">
    <source>
        <dbReference type="Proteomes" id="UP000016923"/>
    </source>
</evidence>
<dbReference type="STRING" id="1262450.S3CR35"/>
<dbReference type="OMA" id="MTWSTLV"/>
<dbReference type="GO" id="GO:0016491">
    <property type="term" value="F:oxidoreductase activity"/>
    <property type="evidence" value="ECO:0007669"/>
    <property type="project" value="InterPro"/>
</dbReference>
<dbReference type="HOGENOM" id="CLU_047036_4_0_1"/>
<evidence type="ECO:0000256" key="4">
    <source>
        <dbReference type="ARBA" id="ARBA00023136"/>
    </source>
</evidence>
<feature type="domain" description="Fatty acid hydroxylase" evidence="6">
    <location>
        <begin position="152"/>
        <end position="286"/>
    </location>
</feature>
<evidence type="ECO:0000313" key="7">
    <source>
        <dbReference type="EMBL" id="EPE09063.1"/>
    </source>
</evidence>
<dbReference type="PANTHER" id="PTHR11863">
    <property type="entry name" value="STEROL DESATURASE"/>
    <property type="match status" value="1"/>
</dbReference>
<proteinExistence type="predicted"/>
<evidence type="ECO:0000256" key="5">
    <source>
        <dbReference type="SAM" id="Phobius"/>
    </source>
</evidence>
<dbReference type="InterPro" id="IPR050307">
    <property type="entry name" value="Sterol_Desaturase_Related"/>
</dbReference>
<protein>
    <submittedName>
        <fullName evidence="7">Sterol desaturase family</fullName>
    </submittedName>
</protein>
<dbReference type="Proteomes" id="UP000016923">
    <property type="component" value="Unassembled WGS sequence"/>
</dbReference>
<dbReference type="GO" id="GO:0016020">
    <property type="term" value="C:membrane"/>
    <property type="evidence" value="ECO:0007669"/>
    <property type="project" value="UniProtKB-SubCell"/>
</dbReference>
<keyword evidence="2 5" id="KW-0812">Transmembrane</keyword>
<dbReference type="EMBL" id="KE148147">
    <property type="protein sequence ID" value="EPE09063.1"/>
    <property type="molecule type" value="Genomic_DNA"/>
</dbReference>